<dbReference type="Pfam" id="PF14748">
    <property type="entry name" value="P5CR_dimer"/>
    <property type="match status" value="1"/>
</dbReference>
<dbReference type="Proteomes" id="UP000044377">
    <property type="component" value="Unassembled WGS sequence"/>
</dbReference>
<dbReference type="RefSeq" id="WP_048636018.1">
    <property type="nucleotide sequence ID" value="NZ_CGIG01000001.1"/>
</dbReference>
<evidence type="ECO:0000259" key="6">
    <source>
        <dbReference type="Pfam" id="PF03807"/>
    </source>
</evidence>
<sequence>MSQIHFIGAGQMAEAIIRAALNSGKLSRDAVTLDDIDAARIATLEERYQLTSRQRGEEALAAADYIVMGVRPQDDIASVSARIRQHASPQATVISIIAGVTIATLTELLGDTRPIARVIPNTLTDTGYGYSGAALNAYVEEAPLRAFLESFGKVMLVEERLLDIFTGYGVAGPNYVYYFLESLIDAGVLAGMPRPQATQIAYENLVGAVAMLNISGKHPRQLMDINNSPAGVGMNGLYALNNSDFAAGLQRSVLAAVKRTTELAGK</sequence>
<feature type="binding site" evidence="5">
    <location>
        <begin position="7"/>
        <end position="12"/>
    </location>
    <ligand>
        <name>NADP(+)</name>
        <dbReference type="ChEBI" id="CHEBI:58349"/>
    </ligand>
</feature>
<accession>A0A0G4JQF9</accession>
<evidence type="ECO:0000259" key="7">
    <source>
        <dbReference type="Pfam" id="PF14748"/>
    </source>
</evidence>
<dbReference type="EMBL" id="CGIG01000001">
    <property type="protein sequence ID" value="CPR14150.1"/>
    <property type="molecule type" value="Genomic_DNA"/>
</dbReference>
<dbReference type="PANTHER" id="PTHR11645">
    <property type="entry name" value="PYRROLINE-5-CARBOXYLATE REDUCTASE"/>
    <property type="match status" value="1"/>
</dbReference>
<comment type="pathway">
    <text evidence="4">Amino-acid biosynthesis; L-proline biosynthesis; L-proline from L-glutamate 5-semialdehyde: step 1/1.</text>
</comment>
<dbReference type="GO" id="GO:0005737">
    <property type="term" value="C:cytoplasm"/>
    <property type="evidence" value="ECO:0007669"/>
    <property type="project" value="UniProtKB-SubCell"/>
</dbReference>
<dbReference type="SUPFAM" id="SSF48179">
    <property type="entry name" value="6-phosphogluconate dehydrogenase C-terminal domain-like"/>
    <property type="match status" value="1"/>
</dbReference>
<evidence type="ECO:0000256" key="1">
    <source>
        <dbReference type="ARBA" id="ARBA00005525"/>
    </source>
</evidence>
<feature type="domain" description="Pyrroline-5-carboxylate reductase dimerisation" evidence="7">
    <location>
        <begin position="159"/>
        <end position="263"/>
    </location>
</feature>
<keyword evidence="4" id="KW-0963">Cytoplasm</keyword>
<dbReference type="InterPro" id="IPR008927">
    <property type="entry name" value="6-PGluconate_DH-like_C_sf"/>
</dbReference>
<dbReference type="STRING" id="1109412.BN1221_00557c"/>
<keyword evidence="9" id="KW-1185">Reference proteome</keyword>
<dbReference type="InterPro" id="IPR000304">
    <property type="entry name" value="Pyrroline-COOH_reductase"/>
</dbReference>
<dbReference type="Gene3D" id="3.40.50.720">
    <property type="entry name" value="NAD(P)-binding Rossmann-like Domain"/>
    <property type="match status" value="1"/>
</dbReference>
<evidence type="ECO:0000256" key="5">
    <source>
        <dbReference type="PIRSR" id="PIRSR000193-1"/>
    </source>
</evidence>
<dbReference type="SUPFAM" id="SSF51735">
    <property type="entry name" value="NAD(P)-binding Rossmann-fold domains"/>
    <property type="match status" value="1"/>
</dbReference>
<dbReference type="InterPro" id="IPR029036">
    <property type="entry name" value="P5CR_dimer"/>
</dbReference>
<dbReference type="Gene3D" id="1.10.3730.10">
    <property type="entry name" value="ProC C-terminal domain-like"/>
    <property type="match status" value="1"/>
</dbReference>
<dbReference type="PANTHER" id="PTHR11645:SF0">
    <property type="entry name" value="PYRROLINE-5-CARBOXYLATE REDUCTASE 3"/>
    <property type="match status" value="1"/>
</dbReference>
<evidence type="ECO:0000313" key="9">
    <source>
        <dbReference type="Proteomes" id="UP000044377"/>
    </source>
</evidence>
<evidence type="ECO:0000256" key="3">
    <source>
        <dbReference type="ARBA" id="ARBA00023002"/>
    </source>
</evidence>
<organism evidence="8 9">
    <name type="scientific">Brenneria goodwinii</name>
    <dbReference type="NCBI Taxonomy" id="1109412"/>
    <lineage>
        <taxon>Bacteria</taxon>
        <taxon>Pseudomonadati</taxon>
        <taxon>Pseudomonadota</taxon>
        <taxon>Gammaproteobacteria</taxon>
        <taxon>Enterobacterales</taxon>
        <taxon>Pectobacteriaceae</taxon>
        <taxon>Brenneria</taxon>
    </lineage>
</organism>
<dbReference type="InterPro" id="IPR036291">
    <property type="entry name" value="NAD(P)-bd_dom_sf"/>
</dbReference>
<dbReference type="HAMAP" id="MF_01925">
    <property type="entry name" value="P5C_reductase"/>
    <property type="match status" value="1"/>
</dbReference>
<dbReference type="InterPro" id="IPR028939">
    <property type="entry name" value="P5C_Rdtase_cat_N"/>
</dbReference>
<dbReference type="GO" id="GO:0004735">
    <property type="term" value="F:pyrroline-5-carboxylate reductase activity"/>
    <property type="evidence" value="ECO:0007669"/>
    <property type="project" value="UniProtKB-UniRule"/>
</dbReference>
<evidence type="ECO:0000313" key="8">
    <source>
        <dbReference type="EMBL" id="CPR14150.1"/>
    </source>
</evidence>
<comment type="function">
    <text evidence="4">Catalyzes the reduction of 1-pyrroline-5-carboxylate (PCA) to L-proline.</text>
</comment>
<keyword evidence="4" id="KW-0641">Proline biosynthesis</keyword>
<dbReference type="UniPathway" id="UPA00098">
    <property type="reaction ID" value="UER00361"/>
</dbReference>
<feature type="domain" description="Pyrroline-5-carboxylate reductase catalytic N-terminal" evidence="6">
    <location>
        <begin position="4"/>
        <end position="99"/>
    </location>
</feature>
<dbReference type="EC" id="1.5.1.2" evidence="4"/>
<keyword evidence="3 4" id="KW-0560">Oxidoreductase</keyword>
<proteinExistence type="inferred from homology"/>
<dbReference type="OrthoDB" id="9805754at2"/>
<dbReference type="Pfam" id="PF03807">
    <property type="entry name" value="F420_oxidored"/>
    <property type="match status" value="1"/>
</dbReference>
<comment type="subcellular location">
    <subcellularLocation>
        <location evidence="4">Cytoplasm</location>
    </subcellularLocation>
</comment>
<keyword evidence="4" id="KW-0028">Amino-acid biosynthesis</keyword>
<dbReference type="GO" id="GO:0055129">
    <property type="term" value="P:L-proline biosynthetic process"/>
    <property type="evidence" value="ECO:0007669"/>
    <property type="project" value="UniProtKB-UniRule"/>
</dbReference>
<reference evidence="9" key="1">
    <citation type="submission" date="2015-01" db="EMBL/GenBank/DDBJ databases">
        <authorList>
            <person name="Paterson Steve"/>
        </authorList>
    </citation>
    <scope>NUCLEOTIDE SEQUENCE [LARGE SCALE GENOMIC DNA]</scope>
    <source>
        <strain evidence="9">OBR1</strain>
    </source>
</reference>
<comment type="similarity">
    <text evidence="1 4">Belongs to the pyrroline-5-carboxylate reductase family.</text>
</comment>
<gene>
    <name evidence="4" type="primary">proC</name>
    <name evidence="8" type="ORF">BN1221_00557c</name>
</gene>
<evidence type="ECO:0000256" key="2">
    <source>
        <dbReference type="ARBA" id="ARBA00022857"/>
    </source>
</evidence>
<comment type="catalytic activity">
    <reaction evidence="4">
        <text>L-proline + NAD(+) = (S)-1-pyrroline-5-carboxylate + NADH + 2 H(+)</text>
        <dbReference type="Rhea" id="RHEA:14105"/>
        <dbReference type="ChEBI" id="CHEBI:15378"/>
        <dbReference type="ChEBI" id="CHEBI:17388"/>
        <dbReference type="ChEBI" id="CHEBI:57540"/>
        <dbReference type="ChEBI" id="CHEBI:57945"/>
        <dbReference type="ChEBI" id="CHEBI:60039"/>
        <dbReference type="EC" id="1.5.1.2"/>
    </reaction>
</comment>
<comment type="catalytic activity">
    <reaction evidence="4">
        <text>L-proline + NADP(+) = (S)-1-pyrroline-5-carboxylate + NADPH + 2 H(+)</text>
        <dbReference type="Rhea" id="RHEA:14109"/>
        <dbReference type="ChEBI" id="CHEBI:15378"/>
        <dbReference type="ChEBI" id="CHEBI:17388"/>
        <dbReference type="ChEBI" id="CHEBI:57783"/>
        <dbReference type="ChEBI" id="CHEBI:58349"/>
        <dbReference type="ChEBI" id="CHEBI:60039"/>
        <dbReference type="EC" id="1.5.1.2"/>
    </reaction>
</comment>
<dbReference type="PIRSF" id="PIRSF000193">
    <property type="entry name" value="Pyrrol-5-carb_rd"/>
    <property type="match status" value="1"/>
</dbReference>
<dbReference type="AlphaFoldDB" id="A0A0G4JQF9"/>
<evidence type="ECO:0000256" key="4">
    <source>
        <dbReference type="HAMAP-Rule" id="MF_01925"/>
    </source>
</evidence>
<keyword evidence="2 4" id="KW-0521">NADP</keyword>
<name>A0A0G4JQF9_9GAMM</name>
<protein>
    <recommendedName>
        <fullName evidence="4">Pyrroline-5-carboxylate reductase</fullName>
        <shortName evidence="4">P5C reductase</shortName>
        <shortName evidence="4">P5CR</shortName>
        <ecNumber evidence="4">1.5.1.2</ecNumber>
    </recommendedName>
    <alternativeName>
        <fullName evidence="4">PCA reductase</fullName>
    </alternativeName>
</protein>